<evidence type="ECO:0000313" key="2">
    <source>
        <dbReference type="EMBL" id="ODA67689.1"/>
    </source>
</evidence>
<gene>
    <name evidence="2" type="ORF">A7A08_01724</name>
</gene>
<dbReference type="OrthoDB" id="7961117at2"/>
<feature type="signal peptide" evidence="1">
    <location>
        <begin position="1"/>
        <end position="22"/>
    </location>
</feature>
<dbReference type="STRING" id="1177755.A7A08_01724"/>
<feature type="chain" id="PRO_5009116694" description="Peptidase C51 domain-containing protein" evidence="1">
    <location>
        <begin position="23"/>
        <end position="146"/>
    </location>
</feature>
<protein>
    <recommendedName>
        <fullName evidence="4">Peptidase C51 domain-containing protein</fullName>
    </recommendedName>
</protein>
<evidence type="ECO:0000256" key="1">
    <source>
        <dbReference type="SAM" id="SignalP"/>
    </source>
</evidence>
<name>A0A1E2S050_9HYPH</name>
<evidence type="ECO:0000313" key="3">
    <source>
        <dbReference type="Proteomes" id="UP000095087"/>
    </source>
</evidence>
<keyword evidence="3" id="KW-1185">Reference proteome</keyword>
<accession>A0A1E2S050</accession>
<sequence>MRAFLAALVLCLAPAACTPAYAAFPFALFGGMGHGAGGMPWLQAAMADIGTNPTGWSRQWCGRYMRTVMPNPIASDRAIDWRHYGKALPGPKVGAVAVMPHHVGIVTAFDASSVTLVSGNHSGRPGARTVGVGRYPRSRIVAYRWP</sequence>
<dbReference type="EMBL" id="MASI01000003">
    <property type="protein sequence ID" value="ODA67689.1"/>
    <property type="molecule type" value="Genomic_DNA"/>
</dbReference>
<dbReference type="Proteomes" id="UP000095087">
    <property type="component" value="Unassembled WGS sequence"/>
</dbReference>
<proteinExistence type="predicted"/>
<keyword evidence="1" id="KW-0732">Signal</keyword>
<evidence type="ECO:0008006" key="4">
    <source>
        <dbReference type="Google" id="ProtNLM"/>
    </source>
</evidence>
<organism evidence="2 3">
    <name type="scientific">Methyloligella halotolerans</name>
    <dbReference type="NCBI Taxonomy" id="1177755"/>
    <lineage>
        <taxon>Bacteria</taxon>
        <taxon>Pseudomonadati</taxon>
        <taxon>Pseudomonadota</taxon>
        <taxon>Alphaproteobacteria</taxon>
        <taxon>Hyphomicrobiales</taxon>
        <taxon>Hyphomicrobiaceae</taxon>
        <taxon>Methyloligella</taxon>
    </lineage>
</organism>
<dbReference type="RefSeq" id="WP_069095009.1">
    <property type="nucleotide sequence ID" value="NZ_MASI01000003.1"/>
</dbReference>
<dbReference type="AlphaFoldDB" id="A0A1E2S050"/>
<reference evidence="2 3" key="1">
    <citation type="submission" date="2016-07" db="EMBL/GenBank/DDBJ databases">
        <title>Draft genome sequence of Methyloligella halotolerans C2T (VKM B-2706T=CCUG 61687T=DSM 25045T), a halotolerant polyhydroxybutyrate accumulating methylotroph.</title>
        <authorList>
            <person name="Vasilenko O.V."/>
            <person name="Doronina N.V."/>
            <person name="Poroshina M.N."/>
            <person name="Tarlachkov S.V."/>
            <person name="Trotsenko Y.A."/>
        </authorList>
    </citation>
    <scope>NUCLEOTIDE SEQUENCE [LARGE SCALE GENOMIC DNA]</scope>
    <source>
        <strain evidence="2 3">VKM B-2706</strain>
    </source>
</reference>
<comment type="caution">
    <text evidence="2">The sequence shown here is derived from an EMBL/GenBank/DDBJ whole genome shotgun (WGS) entry which is preliminary data.</text>
</comment>